<reference evidence="1 2" key="1">
    <citation type="journal article" date="2023" name="Commun. Biol.">
        <title>Genome analysis of Parmales, the sister group of diatoms, reveals the evolutionary specialization of diatoms from phago-mixotrophs to photoautotrophs.</title>
        <authorList>
            <person name="Ban H."/>
            <person name="Sato S."/>
            <person name="Yoshikawa S."/>
            <person name="Yamada K."/>
            <person name="Nakamura Y."/>
            <person name="Ichinomiya M."/>
            <person name="Sato N."/>
            <person name="Blanc-Mathieu R."/>
            <person name="Endo H."/>
            <person name="Kuwata A."/>
            <person name="Ogata H."/>
        </authorList>
    </citation>
    <scope>NUCLEOTIDE SEQUENCE [LARGE SCALE GENOMIC DNA]</scope>
</reference>
<keyword evidence="2" id="KW-1185">Reference proteome</keyword>
<organism evidence="1 2">
    <name type="scientific">Tetraparma gracilis</name>
    <dbReference type="NCBI Taxonomy" id="2962635"/>
    <lineage>
        <taxon>Eukaryota</taxon>
        <taxon>Sar</taxon>
        <taxon>Stramenopiles</taxon>
        <taxon>Ochrophyta</taxon>
        <taxon>Bolidophyceae</taxon>
        <taxon>Parmales</taxon>
        <taxon>Triparmaceae</taxon>
        <taxon>Tetraparma</taxon>
    </lineage>
</organism>
<feature type="non-terminal residue" evidence="1">
    <location>
        <position position="1"/>
    </location>
</feature>
<accession>A0ABQ6MUI3</accession>
<evidence type="ECO:0000313" key="2">
    <source>
        <dbReference type="Proteomes" id="UP001165060"/>
    </source>
</evidence>
<gene>
    <name evidence="1" type="ORF">TeGR_g7673</name>
</gene>
<dbReference type="EMBL" id="BRYB01004538">
    <property type="protein sequence ID" value="GMI32912.1"/>
    <property type="molecule type" value="Genomic_DNA"/>
</dbReference>
<comment type="caution">
    <text evidence="1">The sequence shown here is derived from an EMBL/GenBank/DDBJ whole genome shotgun (WGS) entry which is preliminary data.</text>
</comment>
<proteinExistence type="predicted"/>
<sequence>AKTDGYWRDPNLRGYSCETTRGKFEPVVSMHSRVMGRDGDAANSYSAGVAFCDEMLGKKK</sequence>
<evidence type="ECO:0000313" key="1">
    <source>
        <dbReference type="EMBL" id="GMI32912.1"/>
    </source>
</evidence>
<name>A0ABQ6MUI3_9STRA</name>
<dbReference type="Proteomes" id="UP001165060">
    <property type="component" value="Unassembled WGS sequence"/>
</dbReference>
<protein>
    <submittedName>
        <fullName evidence="1">Uncharacterized protein</fullName>
    </submittedName>
</protein>